<keyword evidence="9" id="KW-0234">DNA repair</keyword>
<dbReference type="Pfam" id="PF00580">
    <property type="entry name" value="UvrD-helicase"/>
    <property type="match status" value="1"/>
</dbReference>
<evidence type="ECO:0000256" key="2">
    <source>
        <dbReference type="ARBA" id="ARBA00022741"/>
    </source>
</evidence>
<dbReference type="GO" id="GO:0000725">
    <property type="term" value="P:recombinational repair"/>
    <property type="evidence" value="ECO:0007669"/>
    <property type="project" value="TreeGrafter"/>
</dbReference>
<proteinExistence type="predicted"/>
<evidence type="ECO:0000313" key="18">
    <source>
        <dbReference type="Proteomes" id="UP000187506"/>
    </source>
</evidence>
<keyword evidence="5 14" id="KW-0347">Helicase</keyword>
<dbReference type="PANTHER" id="PTHR11070:SF67">
    <property type="entry name" value="DNA 3'-5' HELICASE"/>
    <property type="match status" value="1"/>
</dbReference>
<organism evidence="17 18">
    <name type="scientific">Lacinutrix venerupis</name>
    <dbReference type="NCBI Taxonomy" id="1486034"/>
    <lineage>
        <taxon>Bacteria</taxon>
        <taxon>Pseudomonadati</taxon>
        <taxon>Bacteroidota</taxon>
        <taxon>Flavobacteriia</taxon>
        <taxon>Flavobacteriales</taxon>
        <taxon>Flavobacteriaceae</taxon>
        <taxon>Lacinutrix</taxon>
    </lineage>
</organism>
<dbReference type="InterPro" id="IPR011604">
    <property type="entry name" value="PDDEXK-like_dom_sf"/>
</dbReference>
<keyword evidence="18" id="KW-1185">Reference proteome</keyword>
<reference evidence="17 18" key="1">
    <citation type="submission" date="2017-01" db="EMBL/GenBank/DDBJ databases">
        <title>Complete genome of Lacinutrix venerupis DOK2-8 isolated from seawater in Dokdo.</title>
        <authorList>
            <person name="Chi W.-J."/>
            <person name="Kim J.H."/>
        </authorList>
    </citation>
    <scope>NUCLEOTIDE SEQUENCE [LARGE SCALE GENOMIC DNA]</scope>
    <source>
        <strain evidence="17 18">DOK2-8</strain>
    </source>
</reference>
<dbReference type="PROSITE" id="PS51198">
    <property type="entry name" value="UVRD_HELICASE_ATP_BIND"/>
    <property type="match status" value="1"/>
</dbReference>
<accession>A0AAC9LHV9</accession>
<comment type="catalytic activity">
    <reaction evidence="13">
        <text>ATP + H2O = ADP + phosphate + H(+)</text>
        <dbReference type="Rhea" id="RHEA:13065"/>
        <dbReference type="ChEBI" id="CHEBI:15377"/>
        <dbReference type="ChEBI" id="CHEBI:15378"/>
        <dbReference type="ChEBI" id="CHEBI:30616"/>
        <dbReference type="ChEBI" id="CHEBI:43474"/>
        <dbReference type="ChEBI" id="CHEBI:456216"/>
        <dbReference type="EC" id="5.6.2.4"/>
    </reaction>
</comment>
<dbReference type="Proteomes" id="UP000187506">
    <property type="component" value="Chromosome"/>
</dbReference>
<dbReference type="InterPro" id="IPR014017">
    <property type="entry name" value="DNA_helicase_UvrD-like_C"/>
</dbReference>
<evidence type="ECO:0000259" key="16">
    <source>
        <dbReference type="PROSITE" id="PS51217"/>
    </source>
</evidence>
<evidence type="ECO:0000256" key="14">
    <source>
        <dbReference type="PROSITE-ProRule" id="PRU00560"/>
    </source>
</evidence>
<evidence type="ECO:0000256" key="3">
    <source>
        <dbReference type="ARBA" id="ARBA00022763"/>
    </source>
</evidence>
<evidence type="ECO:0000313" key="17">
    <source>
        <dbReference type="EMBL" id="APX98815.1"/>
    </source>
</evidence>
<dbReference type="InterPro" id="IPR011335">
    <property type="entry name" value="Restrct_endonuc-II-like"/>
</dbReference>
<keyword evidence="8" id="KW-0238">DNA-binding</keyword>
<dbReference type="PANTHER" id="PTHR11070">
    <property type="entry name" value="UVRD / RECB / PCRA DNA HELICASE FAMILY MEMBER"/>
    <property type="match status" value="1"/>
</dbReference>
<evidence type="ECO:0000256" key="11">
    <source>
        <dbReference type="ARBA" id="ARBA00034617"/>
    </source>
</evidence>
<evidence type="ECO:0000256" key="12">
    <source>
        <dbReference type="ARBA" id="ARBA00034808"/>
    </source>
</evidence>
<evidence type="ECO:0000256" key="13">
    <source>
        <dbReference type="ARBA" id="ARBA00048988"/>
    </source>
</evidence>
<name>A0AAC9LHV9_9FLAO</name>
<dbReference type="RefSeq" id="WP_076731462.1">
    <property type="nucleotide sequence ID" value="NZ_CP019352.1"/>
</dbReference>
<evidence type="ECO:0000256" key="6">
    <source>
        <dbReference type="ARBA" id="ARBA00022839"/>
    </source>
</evidence>
<dbReference type="Pfam" id="PF13361">
    <property type="entry name" value="UvrD_C"/>
    <property type="match status" value="2"/>
</dbReference>
<dbReference type="EMBL" id="CP019352">
    <property type="protein sequence ID" value="APX98815.1"/>
    <property type="molecule type" value="Genomic_DNA"/>
</dbReference>
<dbReference type="InterPro" id="IPR000212">
    <property type="entry name" value="DNA_helicase_UvrD/REP"/>
</dbReference>
<evidence type="ECO:0000256" key="4">
    <source>
        <dbReference type="ARBA" id="ARBA00022801"/>
    </source>
</evidence>
<dbReference type="KEGG" id="lvn:BWR22_00340"/>
<keyword evidence="4 14" id="KW-0378">Hydrolase</keyword>
<dbReference type="InterPro" id="IPR027417">
    <property type="entry name" value="P-loop_NTPase"/>
</dbReference>
<feature type="domain" description="UvrD-like helicase C-terminal" evidence="16">
    <location>
        <begin position="484"/>
        <end position="738"/>
    </location>
</feature>
<dbReference type="SUPFAM" id="SSF52540">
    <property type="entry name" value="P-loop containing nucleoside triphosphate hydrolases"/>
    <property type="match status" value="1"/>
</dbReference>
<dbReference type="GO" id="GO:0005829">
    <property type="term" value="C:cytosol"/>
    <property type="evidence" value="ECO:0007669"/>
    <property type="project" value="TreeGrafter"/>
</dbReference>
<comment type="catalytic activity">
    <reaction evidence="11">
        <text>Couples ATP hydrolysis with the unwinding of duplex DNA by translocating in the 3'-5' direction.</text>
        <dbReference type="EC" id="5.6.2.4"/>
    </reaction>
</comment>
<dbReference type="GO" id="GO:0043138">
    <property type="term" value="F:3'-5' DNA helicase activity"/>
    <property type="evidence" value="ECO:0007669"/>
    <property type="project" value="UniProtKB-EC"/>
</dbReference>
<dbReference type="SUPFAM" id="SSF52980">
    <property type="entry name" value="Restriction endonuclease-like"/>
    <property type="match status" value="1"/>
</dbReference>
<dbReference type="InterPro" id="IPR014016">
    <property type="entry name" value="UvrD-like_ATP-bd"/>
</dbReference>
<evidence type="ECO:0000259" key="15">
    <source>
        <dbReference type="PROSITE" id="PS51198"/>
    </source>
</evidence>
<gene>
    <name evidence="17" type="ORF">BWR22_00340</name>
</gene>
<evidence type="ECO:0000256" key="7">
    <source>
        <dbReference type="ARBA" id="ARBA00022840"/>
    </source>
</evidence>
<evidence type="ECO:0000256" key="9">
    <source>
        <dbReference type="ARBA" id="ARBA00023204"/>
    </source>
</evidence>
<keyword evidence="1" id="KW-0540">Nuclease</keyword>
<keyword evidence="2 14" id="KW-0547">Nucleotide-binding</keyword>
<dbReference type="Gene3D" id="3.40.50.300">
    <property type="entry name" value="P-loop containing nucleotide triphosphate hydrolases"/>
    <property type="match status" value="3"/>
</dbReference>
<keyword evidence="6" id="KW-0269">Exonuclease</keyword>
<evidence type="ECO:0000256" key="5">
    <source>
        <dbReference type="ARBA" id="ARBA00022806"/>
    </source>
</evidence>
<dbReference type="GO" id="GO:0005524">
    <property type="term" value="F:ATP binding"/>
    <property type="evidence" value="ECO:0007669"/>
    <property type="project" value="UniProtKB-UniRule"/>
</dbReference>
<dbReference type="GO" id="GO:0004527">
    <property type="term" value="F:exonuclease activity"/>
    <property type="evidence" value="ECO:0007669"/>
    <property type="project" value="UniProtKB-KW"/>
</dbReference>
<evidence type="ECO:0000256" key="1">
    <source>
        <dbReference type="ARBA" id="ARBA00022722"/>
    </source>
</evidence>
<dbReference type="GO" id="GO:0003677">
    <property type="term" value="F:DNA binding"/>
    <property type="evidence" value="ECO:0007669"/>
    <property type="project" value="UniProtKB-KW"/>
</dbReference>
<dbReference type="Gene3D" id="1.10.3170.10">
    <property type="entry name" value="Recbcd, chain B, domain 2"/>
    <property type="match status" value="1"/>
</dbReference>
<protein>
    <recommendedName>
        <fullName evidence="12">DNA 3'-5' helicase</fullName>
        <ecNumber evidence="12">5.6.2.4</ecNumber>
    </recommendedName>
</protein>
<dbReference type="Gene3D" id="3.90.320.10">
    <property type="match status" value="1"/>
</dbReference>
<sequence>MSSNSSFQVYNASAGSGKTFTLVKEYLKILFSASGNYQFRNILSITFTNKAVGEMKARILEMLKHFSEIENLKQPHPMFTDIVNDLKLKPEELQEKSETILNTIMHNYAAFDIATIDGFNHRLIRTFAHDLKLPLNFEVELDTESLLNEAVDRLIAKAGTNKELTKILIDFAIEKADDDKSWDVALDFNKIAKLLTKESDLEFVKTLNDKKLEDFSILKKTLFSEIKITEKKIIESADLVLQLITDNGLEYSDFTRNTLPNHFIKVKTLNFNRIYDNKLETNLAINKGIYNKKLDLSKSSVIDRILPEIEILFHIIKKSVYQHKFLKAFYKNLTPLSVLTFINKELLDIKTEENKMLISEFNAIISKEIKGQPTPFIYERMGEKFKHYFIDEFQDTSQMQWENLTPLIDNTLSGENIKAEKGTAMIVGDAKQAIYRWRGGKAEQFMDLFNKNAKPFHIEQDVKNLDYNYRSLETIVNFNNSLFKHISSQATLSKEDYANLYAQSYQKPSKKEQGYVNLSFIDFKDEDDDKDTVYTQHVLDTVNSCLEKGYTLKDICILVRKKKHGIAIAEFLSSENLKITSSDTMLINISPEVQLINNVLTVLINPNDTECKVNILDFLAEKFNVEDKHEFFKNHLFLELDLFFKSFEAFNIFINPKELIQQGLFDLAETVVRDFNLVETSNAHVQFYLDTVLEYSQKNISDLSSFLEYFNLKKDKLSIVSPQEQDAIQIMTIHKSKGLEFPVVIFPYADINIYEDIEPKEWFALNPENYNGFKYALLNYSKAFEDYGEEGNAIYTRHQAELELDSLNLLYVALTRPVEQLYIIGKKDVNAKGDLNLKSYSGLLIDYLMHINKWNDNETIYSFGSPLKPKTIKKEQDIKTIEQQEFISTAKEDHNIKVIANSGYLWDTKQEDALEKGNLVHDIMEHIKTESDVDSAIKNFENDGIIDNTQAKHLKVSILSIINHPDLKSYFSGNNTVYNERDIISKTGKLYRPDRLVINSKNEVIIIDYKTGLHNPKYQHQLQDYQDVLEEMNFKVTKKILLYINKNITIKSYN</sequence>
<evidence type="ECO:0000256" key="10">
    <source>
        <dbReference type="ARBA" id="ARBA00023235"/>
    </source>
</evidence>
<keyword evidence="7 14" id="KW-0067">ATP-binding</keyword>
<feature type="binding site" evidence="14">
    <location>
        <begin position="12"/>
        <end position="19"/>
    </location>
    <ligand>
        <name>ATP</name>
        <dbReference type="ChEBI" id="CHEBI:30616"/>
    </ligand>
</feature>
<feature type="domain" description="UvrD-like helicase ATP-binding" evidence="15">
    <location>
        <begin position="1"/>
        <end position="472"/>
    </location>
</feature>
<keyword evidence="10" id="KW-0413">Isomerase</keyword>
<dbReference type="EC" id="5.6.2.4" evidence="12"/>
<dbReference type="AlphaFoldDB" id="A0AAC9LHV9"/>
<keyword evidence="3" id="KW-0227">DNA damage</keyword>
<dbReference type="PROSITE" id="PS51217">
    <property type="entry name" value="UVRD_HELICASE_CTER"/>
    <property type="match status" value="1"/>
</dbReference>
<evidence type="ECO:0000256" key="8">
    <source>
        <dbReference type="ARBA" id="ARBA00023125"/>
    </source>
</evidence>